<sequence length="182" mass="20544">MKTINSKIHIQSLAGLVEEEVAKIMEPGTAIGFDFKVISWNVRGLGRKEKRKVVRKLVLKFKPTMLFLQETKLGTFNSGIIRSLDGNLLTRDVGVEAEGVSSGLISMWNEEHFEVKGPNPFRFFNGWLEEKVMMKEAMKDWKCCNVAESISVSLAAKIKAFKSSMKNWLKVNKKDSSSSKDI</sequence>
<dbReference type="Proteomes" id="UP001281410">
    <property type="component" value="Unassembled WGS sequence"/>
</dbReference>
<accession>A0AAE0A3B2</accession>
<keyword evidence="2" id="KW-1185">Reference proteome</keyword>
<dbReference type="AlphaFoldDB" id="A0AAE0A3B2"/>
<gene>
    <name evidence="1" type="ORF">Dsin_022869</name>
</gene>
<dbReference type="EMBL" id="JANJYJ010000007">
    <property type="protein sequence ID" value="KAK3199454.1"/>
    <property type="molecule type" value="Genomic_DNA"/>
</dbReference>
<comment type="caution">
    <text evidence="1">The sequence shown here is derived from an EMBL/GenBank/DDBJ whole genome shotgun (WGS) entry which is preliminary data.</text>
</comment>
<dbReference type="SUPFAM" id="SSF56219">
    <property type="entry name" value="DNase I-like"/>
    <property type="match status" value="1"/>
</dbReference>
<name>A0AAE0A3B2_9ROSI</name>
<organism evidence="1 2">
    <name type="scientific">Dipteronia sinensis</name>
    <dbReference type="NCBI Taxonomy" id="43782"/>
    <lineage>
        <taxon>Eukaryota</taxon>
        <taxon>Viridiplantae</taxon>
        <taxon>Streptophyta</taxon>
        <taxon>Embryophyta</taxon>
        <taxon>Tracheophyta</taxon>
        <taxon>Spermatophyta</taxon>
        <taxon>Magnoliopsida</taxon>
        <taxon>eudicotyledons</taxon>
        <taxon>Gunneridae</taxon>
        <taxon>Pentapetalae</taxon>
        <taxon>rosids</taxon>
        <taxon>malvids</taxon>
        <taxon>Sapindales</taxon>
        <taxon>Sapindaceae</taxon>
        <taxon>Hippocastanoideae</taxon>
        <taxon>Acereae</taxon>
        <taxon>Dipteronia</taxon>
    </lineage>
</organism>
<evidence type="ECO:0008006" key="3">
    <source>
        <dbReference type="Google" id="ProtNLM"/>
    </source>
</evidence>
<dbReference type="Gene3D" id="3.60.10.10">
    <property type="entry name" value="Endonuclease/exonuclease/phosphatase"/>
    <property type="match status" value="1"/>
</dbReference>
<evidence type="ECO:0000313" key="1">
    <source>
        <dbReference type="EMBL" id="KAK3199454.1"/>
    </source>
</evidence>
<protein>
    <recommendedName>
        <fullName evidence="3">Endonuclease/exonuclease/phosphatase domain-containing protein</fullName>
    </recommendedName>
</protein>
<dbReference type="InterPro" id="IPR036691">
    <property type="entry name" value="Endo/exonu/phosph_ase_sf"/>
</dbReference>
<proteinExistence type="predicted"/>
<reference evidence="1" key="1">
    <citation type="journal article" date="2023" name="Plant J.">
        <title>Genome sequences and population genomics provide insights into the demographic history, inbreeding, and mutation load of two 'living fossil' tree species of Dipteronia.</title>
        <authorList>
            <person name="Feng Y."/>
            <person name="Comes H.P."/>
            <person name="Chen J."/>
            <person name="Zhu S."/>
            <person name="Lu R."/>
            <person name="Zhang X."/>
            <person name="Li P."/>
            <person name="Qiu J."/>
            <person name="Olsen K.M."/>
            <person name="Qiu Y."/>
        </authorList>
    </citation>
    <scope>NUCLEOTIDE SEQUENCE</scope>
    <source>
        <strain evidence="1">NBL</strain>
    </source>
</reference>
<evidence type="ECO:0000313" key="2">
    <source>
        <dbReference type="Proteomes" id="UP001281410"/>
    </source>
</evidence>